<reference evidence="2" key="1">
    <citation type="submission" date="2014-03" db="EMBL/GenBank/DDBJ databases">
        <title>The Genome Sequence of Puccinia striiformis f. sp. tritici PST-78.</title>
        <authorList>
            <consortium name="The Broad Institute Genome Sequencing Platform"/>
            <person name="Cuomo C."/>
            <person name="Hulbert S."/>
            <person name="Chen X."/>
            <person name="Walker B."/>
            <person name="Young S.K."/>
            <person name="Zeng Q."/>
            <person name="Gargeya S."/>
            <person name="Fitzgerald M."/>
            <person name="Haas B."/>
            <person name="Abouelleil A."/>
            <person name="Alvarado L."/>
            <person name="Arachchi H.M."/>
            <person name="Berlin A.M."/>
            <person name="Chapman S.B."/>
            <person name="Goldberg J."/>
            <person name="Griggs A."/>
            <person name="Gujja S."/>
            <person name="Hansen M."/>
            <person name="Howarth C."/>
            <person name="Imamovic A."/>
            <person name="Larimer J."/>
            <person name="McCowan C."/>
            <person name="Montmayeur A."/>
            <person name="Murphy C."/>
            <person name="Neiman D."/>
            <person name="Pearson M."/>
            <person name="Priest M."/>
            <person name="Roberts A."/>
            <person name="Saif S."/>
            <person name="Shea T."/>
            <person name="Sisk P."/>
            <person name="Sykes S."/>
            <person name="Wortman J."/>
            <person name="Nusbaum C."/>
            <person name="Birren B."/>
        </authorList>
    </citation>
    <scope>NUCLEOTIDE SEQUENCE [LARGE SCALE GENOMIC DNA]</scope>
    <source>
        <strain evidence="2">race PST-78</strain>
    </source>
</reference>
<evidence type="ECO:0000313" key="2">
    <source>
        <dbReference type="Proteomes" id="UP000054564"/>
    </source>
</evidence>
<organism evidence="1 2">
    <name type="scientific">Puccinia striiformis f. sp. tritici PST-78</name>
    <dbReference type="NCBI Taxonomy" id="1165861"/>
    <lineage>
        <taxon>Eukaryota</taxon>
        <taxon>Fungi</taxon>
        <taxon>Dikarya</taxon>
        <taxon>Basidiomycota</taxon>
        <taxon>Pucciniomycotina</taxon>
        <taxon>Pucciniomycetes</taxon>
        <taxon>Pucciniales</taxon>
        <taxon>Pucciniaceae</taxon>
        <taxon>Puccinia</taxon>
    </lineage>
</organism>
<accession>A0A0L0W0F6</accession>
<dbReference type="PANTHER" id="PTHR33069">
    <property type="entry name" value="CHROMOSOME 7, WHOLE GENOME SHOTGUN SEQUENCE-RELATED"/>
    <property type="match status" value="1"/>
</dbReference>
<name>A0A0L0W0F6_9BASI</name>
<sequence>MDKSDVTSEPVEAQGERVRDQRQLVVEQYKNLRKGYGLGSFNLPDQASIQEAALALSIGGVDSAEVLLDQLHSCLLPLLRDQISTLLRSLDQESMLEDPGSNLEVIWELRSKLEHTLARIASVVVVVSPKPLPSSSRADDQHLQVFKSFRVHDLNMRMCRISHVIGNIFLVTCGHIENMNPTSTEESRSKLRGYESEDHHSSIYDIYDDDQTEEALNSIESIINCLNKSEADAAEEHWKPGLLMMDDLLYMAIRSSDVSSEWKSIRKPVLHLTEAVKPIIKLSRLFFAKLSKRGMNTKRLPPFSEMNSKQLKCLYESSQTIANDLHELWHLLFKADSAPEAVPTNTCDMTHKVETLSSHFEAPLLLVVIYLVPLIPETDPDHSYYRSWFATWNTQLMLAINHFQDVARSVCHIP</sequence>
<protein>
    <submittedName>
        <fullName evidence="1">Uncharacterized protein</fullName>
    </submittedName>
</protein>
<proteinExistence type="predicted"/>
<keyword evidence="2" id="KW-1185">Reference proteome</keyword>
<gene>
    <name evidence="1" type="ORF">PSTG_02253</name>
</gene>
<comment type="caution">
    <text evidence="1">The sequence shown here is derived from an EMBL/GenBank/DDBJ whole genome shotgun (WGS) entry which is preliminary data.</text>
</comment>
<dbReference type="AlphaFoldDB" id="A0A0L0W0F6"/>
<dbReference type="EMBL" id="AJIL01000011">
    <property type="protein sequence ID" value="KNF04775.1"/>
    <property type="molecule type" value="Genomic_DNA"/>
</dbReference>
<dbReference type="Proteomes" id="UP000054564">
    <property type="component" value="Unassembled WGS sequence"/>
</dbReference>
<dbReference type="PANTHER" id="PTHR33069:SF3">
    <property type="entry name" value="DYNEIN HEAVY CHAIN TAIL DOMAIN-CONTAINING PROTEIN"/>
    <property type="match status" value="1"/>
</dbReference>
<evidence type="ECO:0000313" key="1">
    <source>
        <dbReference type="EMBL" id="KNF04775.1"/>
    </source>
</evidence>